<feature type="region of interest" description="Disordered" evidence="9">
    <location>
        <begin position="402"/>
        <end position="424"/>
    </location>
</feature>
<keyword evidence="5" id="KW-0479">Metal-binding</keyword>
<feature type="domain" description="RING-type" evidence="10">
    <location>
        <begin position="23"/>
        <end position="63"/>
    </location>
</feature>
<name>A0A085LX31_9BILA</name>
<dbReference type="CDD" id="cd16531">
    <property type="entry name" value="RING-HC_RING1-like"/>
    <property type="match status" value="2"/>
</dbReference>
<dbReference type="Gene3D" id="3.30.40.10">
    <property type="entry name" value="Zinc/RING finger domain, C3HC4 (zinc finger)"/>
    <property type="match status" value="2"/>
</dbReference>
<comment type="catalytic activity">
    <reaction evidence="1">
        <text>S-ubiquitinyl-[E2 ubiquitin-conjugating enzyme]-L-cysteine + [acceptor protein]-L-lysine = [E2 ubiquitin-conjugating enzyme]-L-cysteine + N(6)-ubiquitinyl-[acceptor protein]-L-lysine.</text>
        <dbReference type="EC" id="2.3.2.27"/>
    </reaction>
</comment>
<dbReference type="PANTHER" id="PTHR46076:SF3">
    <property type="entry name" value="E3 UBIQUITIN-PROTEIN LIGASE RING1"/>
    <property type="match status" value="1"/>
</dbReference>
<gene>
    <name evidence="11" type="ORF">M513_09638</name>
</gene>
<feature type="region of interest" description="Disordered" evidence="9">
    <location>
        <begin position="95"/>
        <end position="121"/>
    </location>
</feature>
<dbReference type="InterPro" id="IPR013083">
    <property type="entry name" value="Znf_RING/FYVE/PHD"/>
</dbReference>
<reference evidence="11 12" key="1">
    <citation type="journal article" date="2014" name="Nat. Genet.">
        <title>Genome and transcriptome of the porcine whipworm Trichuris suis.</title>
        <authorList>
            <person name="Jex A.R."/>
            <person name="Nejsum P."/>
            <person name="Schwarz E.M."/>
            <person name="Hu L."/>
            <person name="Young N.D."/>
            <person name="Hall R.S."/>
            <person name="Korhonen P.K."/>
            <person name="Liao S."/>
            <person name="Thamsborg S."/>
            <person name="Xia J."/>
            <person name="Xu P."/>
            <person name="Wang S."/>
            <person name="Scheerlinck J.P."/>
            <person name="Hofmann A."/>
            <person name="Sternberg P.W."/>
            <person name="Wang J."/>
            <person name="Gasser R.B."/>
        </authorList>
    </citation>
    <scope>NUCLEOTIDE SEQUENCE [LARGE SCALE GENOMIC DNA]</scope>
    <source>
        <strain evidence="11">DCEP-RM93M</strain>
    </source>
</reference>
<evidence type="ECO:0000256" key="6">
    <source>
        <dbReference type="ARBA" id="ARBA00022771"/>
    </source>
</evidence>
<dbReference type="PROSITE" id="PS00518">
    <property type="entry name" value="ZF_RING_1"/>
    <property type="match status" value="2"/>
</dbReference>
<dbReference type="Pfam" id="PF13923">
    <property type="entry name" value="zf-C3HC4_2"/>
    <property type="match status" value="2"/>
</dbReference>
<dbReference type="AlphaFoldDB" id="A0A085LX31"/>
<keyword evidence="7" id="KW-0862">Zinc</keyword>
<dbReference type="EMBL" id="KL363269">
    <property type="protein sequence ID" value="KFD49527.1"/>
    <property type="molecule type" value="Genomic_DNA"/>
</dbReference>
<dbReference type="GO" id="GO:0061630">
    <property type="term" value="F:ubiquitin protein ligase activity"/>
    <property type="evidence" value="ECO:0007669"/>
    <property type="project" value="UniProtKB-EC"/>
</dbReference>
<dbReference type="InterPro" id="IPR017907">
    <property type="entry name" value="Znf_RING_CS"/>
</dbReference>
<dbReference type="GO" id="GO:0003682">
    <property type="term" value="F:chromatin binding"/>
    <property type="evidence" value="ECO:0007669"/>
    <property type="project" value="TreeGrafter"/>
</dbReference>
<sequence>MPSMDAEQVALNVPRSLKDQFTCPICLDTLKRTVVSKECLHRFCRECIGRALRTGKRECPCCRAYLPSKRSLLPDCTFDDIIRVMSVSRQSSAQMEASEGGSIAPQRTCANTSRTTNPPVGEKPENEIVFHILPQPAISLTKVPANVSRILVRPHVVRASSVSCTVAHIRKYLLMRATVDLLTKSDSETGRKAENVIRRTIDEITIFLRVGDERIPLNAFPSMNILTTFAKYRRYGLKFRLEFYYYYHNVSVLGRTRPASPLGIIGMSTNYSFVYYCNVRLHSRLLLLLEHQTMLGRHLYDFVRQPRMPSSEADEVAVIFPRSLRAELTCPICLDTLKETVRSKECLHRFCKECIGRALRTGNRECPSCRAKLPSKRSLVPDPTYDRIINVMSVSRQSSAQMEASEGGSIAPQPTCANTSRTTNPPVVEKPENQIVFHILPHPAISLTKVPANVSRILVRPHVHMSSEPAQYRAQEFSYVHMSSEPAQYRAQAFPHFINVRNCTSLRTDILCVAHIRKYLLMRATVDLLTKGDDESSRNAEQLIRQTIQEITICVRAGNELISLGMFDSMNILTVFSKFRSSGLTFPLQFYYYYHEVGTCGRSRPPSPLEIMGLGFK</sequence>
<proteinExistence type="predicted"/>
<dbReference type="GO" id="GO:0008270">
    <property type="term" value="F:zinc ion binding"/>
    <property type="evidence" value="ECO:0007669"/>
    <property type="project" value="UniProtKB-KW"/>
</dbReference>
<dbReference type="Gene3D" id="3.10.20.90">
    <property type="entry name" value="Phosphatidylinositol 3-kinase Catalytic Subunit, Chain A, domain 1"/>
    <property type="match status" value="2"/>
</dbReference>
<evidence type="ECO:0000256" key="9">
    <source>
        <dbReference type="SAM" id="MobiDB-lite"/>
    </source>
</evidence>
<keyword evidence="4" id="KW-0808">Transferase</keyword>
<evidence type="ECO:0000256" key="4">
    <source>
        <dbReference type="ARBA" id="ARBA00022679"/>
    </source>
</evidence>
<dbReference type="PANTHER" id="PTHR46076">
    <property type="entry name" value="E3 UBIQUITIN-PROTEIN LIGASE RING1 / RING 2 FAMILY MEMBER"/>
    <property type="match status" value="1"/>
</dbReference>
<accession>A0A085LX31</accession>
<comment type="pathway">
    <text evidence="2">Protein modification; protein ubiquitination.</text>
</comment>
<evidence type="ECO:0000256" key="1">
    <source>
        <dbReference type="ARBA" id="ARBA00000900"/>
    </source>
</evidence>
<feature type="compositionally biased region" description="Polar residues" evidence="9">
    <location>
        <begin position="108"/>
        <end position="118"/>
    </location>
</feature>
<dbReference type="UniPathway" id="UPA00143"/>
<dbReference type="PROSITE" id="PS50089">
    <property type="entry name" value="ZF_RING_2"/>
    <property type="match status" value="2"/>
</dbReference>
<evidence type="ECO:0000256" key="2">
    <source>
        <dbReference type="ARBA" id="ARBA00004906"/>
    </source>
</evidence>
<keyword evidence="6 8" id="KW-0863">Zinc-finger</keyword>
<evidence type="ECO:0000256" key="3">
    <source>
        <dbReference type="ARBA" id="ARBA00012483"/>
    </source>
</evidence>
<dbReference type="Proteomes" id="UP000030764">
    <property type="component" value="Unassembled WGS sequence"/>
</dbReference>
<dbReference type="SMART" id="SM00184">
    <property type="entry name" value="RING"/>
    <property type="match status" value="2"/>
</dbReference>
<protein>
    <recommendedName>
        <fullName evidence="3">RING-type E3 ubiquitin transferase</fullName>
        <ecNumber evidence="3">2.3.2.27</ecNumber>
    </recommendedName>
</protein>
<dbReference type="InterPro" id="IPR001841">
    <property type="entry name" value="Znf_RING"/>
</dbReference>
<keyword evidence="12" id="KW-1185">Reference proteome</keyword>
<organism evidence="11 12">
    <name type="scientific">Trichuris suis</name>
    <name type="common">pig whipworm</name>
    <dbReference type="NCBI Taxonomy" id="68888"/>
    <lineage>
        <taxon>Eukaryota</taxon>
        <taxon>Metazoa</taxon>
        <taxon>Ecdysozoa</taxon>
        <taxon>Nematoda</taxon>
        <taxon>Enoplea</taxon>
        <taxon>Dorylaimia</taxon>
        <taxon>Trichinellida</taxon>
        <taxon>Trichuridae</taxon>
        <taxon>Trichuris</taxon>
    </lineage>
</organism>
<evidence type="ECO:0000313" key="12">
    <source>
        <dbReference type="Proteomes" id="UP000030764"/>
    </source>
</evidence>
<dbReference type="InterPro" id="IPR043540">
    <property type="entry name" value="RING1/RING2"/>
</dbReference>
<dbReference type="GO" id="GO:0016567">
    <property type="term" value="P:protein ubiquitination"/>
    <property type="evidence" value="ECO:0007669"/>
    <property type="project" value="UniProtKB-UniPathway"/>
</dbReference>
<evidence type="ECO:0000256" key="5">
    <source>
        <dbReference type="ARBA" id="ARBA00022723"/>
    </source>
</evidence>
<evidence type="ECO:0000259" key="10">
    <source>
        <dbReference type="PROSITE" id="PS50089"/>
    </source>
</evidence>
<evidence type="ECO:0000256" key="8">
    <source>
        <dbReference type="PROSITE-ProRule" id="PRU00175"/>
    </source>
</evidence>
<dbReference type="GO" id="GO:0031519">
    <property type="term" value="C:PcG protein complex"/>
    <property type="evidence" value="ECO:0007669"/>
    <property type="project" value="TreeGrafter"/>
</dbReference>
<dbReference type="GO" id="GO:0000151">
    <property type="term" value="C:ubiquitin ligase complex"/>
    <property type="evidence" value="ECO:0007669"/>
    <property type="project" value="InterPro"/>
</dbReference>
<evidence type="ECO:0000256" key="7">
    <source>
        <dbReference type="ARBA" id="ARBA00022833"/>
    </source>
</evidence>
<feature type="domain" description="RING-type" evidence="10">
    <location>
        <begin position="330"/>
        <end position="370"/>
    </location>
</feature>
<feature type="compositionally biased region" description="Polar residues" evidence="9">
    <location>
        <begin position="415"/>
        <end position="424"/>
    </location>
</feature>
<dbReference type="EC" id="2.3.2.27" evidence="3"/>
<evidence type="ECO:0000313" key="11">
    <source>
        <dbReference type="EMBL" id="KFD49527.1"/>
    </source>
</evidence>
<dbReference type="SUPFAM" id="SSF57850">
    <property type="entry name" value="RING/U-box"/>
    <property type="match status" value="2"/>
</dbReference>